<evidence type="ECO:0000259" key="17">
    <source>
        <dbReference type="PROSITE" id="PS50168"/>
    </source>
</evidence>
<evidence type="ECO:0000256" key="14">
    <source>
        <dbReference type="ARBA" id="ARBA00066479"/>
    </source>
</evidence>
<dbReference type="GO" id="GO:0005634">
    <property type="term" value="C:nucleus"/>
    <property type="evidence" value="ECO:0007669"/>
    <property type="project" value="UniProtKB-SubCell"/>
</dbReference>
<dbReference type="PROSITE" id="PS50208">
    <property type="entry name" value="CASPASE_P20"/>
    <property type="match status" value="1"/>
</dbReference>
<evidence type="ECO:0000259" key="19">
    <source>
        <dbReference type="PROSITE" id="PS50208"/>
    </source>
</evidence>
<keyword evidence="5" id="KW-0597">Phosphoprotein</keyword>
<keyword evidence="9" id="KW-0378">Hydrolase</keyword>
<reference evidence="20 21" key="1">
    <citation type="submission" date="2024-11" db="EMBL/GenBank/DDBJ databases">
        <title>Chromosome-level genome assembly of the freshwater bivalve Anodonta woodiana.</title>
        <authorList>
            <person name="Chen X."/>
        </authorList>
    </citation>
    <scope>NUCLEOTIDE SEQUENCE [LARGE SCALE GENOMIC DNA]</scope>
    <source>
        <strain evidence="20">MN2024</strain>
        <tissue evidence="20">Gills</tissue>
    </source>
</reference>
<dbReference type="GO" id="GO:0006508">
    <property type="term" value="P:proteolysis"/>
    <property type="evidence" value="ECO:0007669"/>
    <property type="project" value="UniProtKB-KW"/>
</dbReference>
<dbReference type="Gene3D" id="1.10.533.10">
    <property type="entry name" value="Death Domain, Fas"/>
    <property type="match status" value="2"/>
</dbReference>
<dbReference type="GO" id="GO:0006915">
    <property type="term" value="P:apoptotic process"/>
    <property type="evidence" value="ECO:0007669"/>
    <property type="project" value="UniProtKB-KW"/>
</dbReference>
<evidence type="ECO:0000256" key="6">
    <source>
        <dbReference type="ARBA" id="ARBA00022670"/>
    </source>
</evidence>
<keyword evidence="7" id="KW-0053">Apoptosis</keyword>
<keyword evidence="4" id="KW-0963">Cytoplasm</keyword>
<dbReference type="AlphaFoldDB" id="A0ABD3UZV4"/>
<dbReference type="GO" id="GO:0042981">
    <property type="term" value="P:regulation of apoptotic process"/>
    <property type="evidence" value="ECO:0007669"/>
    <property type="project" value="UniProtKB-ARBA"/>
</dbReference>
<dbReference type="PROSITE" id="PS50168">
    <property type="entry name" value="DED"/>
    <property type="match status" value="2"/>
</dbReference>
<dbReference type="InterPro" id="IPR001875">
    <property type="entry name" value="DED_dom"/>
</dbReference>
<feature type="domain" description="Caspase family p20" evidence="19">
    <location>
        <begin position="384"/>
        <end position="516"/>
    </location>
</feature>
<dbReference type="InterPro" id="IPR015917">
    <property type="entry name" value="Pept_C14A"/>
</dbReference>
<dbReference type="InterPro" id="IPR011600">
    <property type="entry name" value="Pept_C14_caspase"/>
</dbReference>
<accession>A0ABD3UZV4</accession>
<dbReference type="SUPFAM" id="SSF47986">
    <property type="entry name" value="DEATH domain"/>
    <property type="match status" value="2"/>
</dbReference>
<comment type="subcellular location">
    <subcellularLocation>
        <location evidence="2">Cytoplasm</location>
    </subcellularLocation>
    <subcellularLocation>
        <location evidence="1">Nucleus</location>
    </subcellularLocation>
</comment>
<keyword evidence="11" id="KW-0865">Zymogen</keyword>
<evidence type="ECO:0000256" key="3">
    <source>
        <dbReference type="ARBA" id="ARBA00010134"/>
    </source>
</evidence>
<organism evidence="20 21">
    <name type="scientific">Sinanodonta woodiana</name>
    <name type="common">Chinese pond mussel</name>
    <name type="synonym">Anodonta woodiana</name>
    <dbReference type="NCBI Taxonomy" id="1069815"/>
    <lineage>
        <taxon>Eukaryota</taxon>
        <taxon>Metazoa</taxon>
        <taxon>Spiralia</taxon>
        <taxon>Lophotrochozoa</taxon>
        <taxon>Mollusca</taxon>
        <taxon>Bivalvia</taxon>
        <taxon>Autobranchia</taxon>
        <taxon>Heteroconchia</taxon>
        <taxon>Palaeoheterodonta</taxon>
        <taxon>Unionida</taxon>
        <taxon>Unionoidea</taxon>
        <taxon>Unionidae</taxon>
        <taxon>Unioninae</taxon>
        <taxon>Sinanodonta</taxon>
    </lineage>
</organism>
<dbReference type="Proteomes" id="UP001634394">
    <property type="component" value="Unassembled WGS sequence"/>
</dbReference>
<dbReference type="GO" id="GO:0032991">
    <property type="term" value="C:protein-containing complex"/>
    <property type="evidence" value="ECO:0007669"/>
    <property type="project" value="UniProtKB-ARBA"/>
</dbReference>
<keyword evidence="12" id="KW-0539">Nucleus</keyword>
<dbReference type="GO" id="GO:0051604">
    <property type="term" value="P:protein maturation"/>
    <property type="evidence" value="ECO:0007669"/>
    <property type="project" value="UniProtKB-ARBA"/>
</dbReference>
<dbReference type="Gene3D" id="3.40.50.1460">
    <property type="match status" value="1"/>
</dbReference>
<dbReference type="SMART" id="SM00115">
    <property type="entry name" value="CASc"/>
    <property type="match status" value="1"/>
</dbReference>
<dbReference type="InterPro" id="IPR011029">
    <property type="entry name" value="DEATH-like_dom_sf"/>
</dbReference>
<evidence type="ECO:0000256" key="12">
    <source>
        <dbReference type="ARBA" id="ARBA00023242"/>
    </source>
</evidence>
<proteinExistence type="inferred from homology"/>
<evidence type="ECO:0000259" key="18">
    <source>
        <dbReference type="PROSITE" id="PS50207"/>
    </source>
</evidence>
<dbReference type="EC" id="3.4.22.61" evidence="14"/>
<name>A0ABD3UZV4_SINWO</name>
<dbReference type="InterPro" id="IPR001309">
    <property type="entry name" value="Pept_C14_p20"/>
</dbReference>
<dbReference type="EMBL" id="JBJQND010000014">
    <property type="protein sequence ID" value="KAL3853873.1"/>
    <property type="molecule type" value="Genomic_DNA"/>
</dbReference>
<dbReference type="Pfam" id="PF01335">
    <property type="entry name" value="DED"/>
    <property type="match status" value="2"/>
</dbReference>
<sequence>MTADMEVNKMPCNRTASDAVRISNKDGFTARLMNLSDNLGKKEIEGIKFLCRDFNQGSRLENCRKGKEIFQCLIETGLITDENIDIVVECLSRINRPDLIMMLHLKPDVVKQKVSKETELKPFRVMLFNLAEDISDEDVSKIRFYLQNFVPGQQNHNISRCTTMLDAFTLCEKNGHLGERNFEIIYDMLKYIKRDDLLDKVDEYAESTGFIHSLDTLSGSHVHRLQNSQTYEPMNISVSSPRLEPINTCEVSPSYQSGFIVAPLRFDVFSEFSFLPSSSYEFYTTRANNNSHTSQNLHEEFGDETCCIFGPELAGTRAETGFLSLREATTVVTEKKAAAEAEFVREFSKAVHHSLSPAVPYGGAIRQSQEQPESLNCYKMDAVPRGICLIINNKNFYKVDNDEDSVELEYREGTDIDCEKLQNLFSKLHFIVEVRLDQTDHEIYQLMSFMSKKIDHSGFDCFVCCVLSHGSEGNVFGTNGIEVPIINLTGFFLSTNCPSLAGKPKVFFIQACQGSEKQSGYKVEQDGADIVTDAPTGKVIPNEADFLLGFATVAGYASFRNTVTGTWYISKLVQMLERYHEREDVLSILVRVNREVCEENAEDDSRVYKQTPAPTLTLTRKLYL</sequence>
<evidence type="ECO:0000256" key="2">
    <source>
        <dbReference type="ARBA" id="ARBA00004496"/>
    </source>
</evidence>
<dbReference type="InterPro" id="IPR016129">
    <property type="entry name" value="Caspase_his_AS"/>
</dbReference>
<dbReference type="InterPro" id="IPR002138">
    <property type="entry name" value="Pept_C14_p10"/>
</dbReference>
<dbReference type="CDD" id="cd00032">
    <property type="entry name" value="CASc"/>
    <property type="match status" value="1"/>
</dbReference>
<evidence type="ECO:0000256" key="7">
    <source>
        <dbReference type="ARBA" id="ARBA00022703"/>
    </source>
</evidence>
<evidence type="ECO:0000313" key="21">
    <source>
        <dbReference type="Proteomes" id="UP001634394"/>
    </source>
</evidence>
<dbReference type="GO" id="GO:0004197">
    <property type="term" value="F:cysteine-type endopeptidase activity"/>
    <property type="evidence" value="ECO:0007669"/>
    <property type="project" value="UniProtKB-ARBA"/>
</dbReference>
<dbReference type="FunFam" id="3.40.50.1460:FF:000008">
    <property type="entry name" value="caspase-8 isoform X1"/>
    <property type="match status" value="1"/>
</dbReference>
<evidence type="ECO:0000313" key="20">
    <source>
        <dbReference type="EMBL" id="KAL3853873.1"/>
    </source>
</evidence>
<evidence type="ECO:0000256" key="11">
    <source>
        <dbReference type="ARBA" id="ARBA00023145"/>
    </source>
</evidence>
<dbReference type="InterPro" id="IPR033139">
    <property type="entry name" value="Caspase_cys_AS"/>
</dbReference>
<dbReference type="PANTHER" id="PTHR48169:SF7">
    <property type="entry name" value="CASPASE 10"/>
    <property type="match status" value="1"/>
</dbReference>
<dbReference type="PROSITE" id="PS01122">
    <property type="entry name" value="CASPASE_CYS"/>
    <property type="match status" value="1"/>
</dbReference>
<evidence type="ECO:0000256" key="9">
    <source>
        <dbReference type="ARBA" id="ARBA00022801"/>
    </source>
</evidence>
<keyword evidence="21" id="KW-1185">Reference proteome</keyword>
<evidence type="ECO:0000256" key="15">
    <source>
        <dbReference type="ARBA" id="ARBA00068172"/>
    </source>
</evidence>
<keyword evidence="6" id="KW-0645">Protease</keyword>
<dbReference type="SUPFAM" id="SSF52129">
    <property type="entry name" value="Caspase-like"/>
    <property type="match status" value="1"/>
</dbReference>
<dbReference type="SMART" id="SM00031">
    <property type="entry name" value="DED"/>
    <property type="match status" value="2"/>
</dbReference>
<comment type="caution">
    <text evidence="20">The sequence shown here is derived from an EMBL/GenBank/DDBJ whole genome shotgun (WGS) entry which is preliminary data.</text>
</comment>
<evidence type="ECO:0000256" key="4">
    <source>
        <dbReference type="ARBA" id="ARBA00022490"/>
    </source>
</evidence>
<evidence type="ECO:0000256" key="16">
    <source>
        <dbReference type="RuleBase" id="RU003971"/>
    </source>
</evidence>
<protein>
    <recommendedName>
        <fullName evidence="15">Caspase-8</fullName>
        <ecNumber evidence="14">3.4.22.61</ecNumber>
    </recommendedName>
</protein>
<dbReference type="PANTHER" id="PTHR48169">
    <property type="entry name" value="DED DOMAIN-CONTAINING PROTEIN"/>
    <property type="match status" value="1"/>
</dbReference>
<feature type="domain" description="DED" evidence="17">
    <location>
        <begin position="122"/>
        <end position="203"/>
    </location>
</feature>
<comment type="similarity">
    <text evidence="3 16">Belongs to the peptidase C14A family.</text>
</comment>
<evidence type="ECO:0000256" key="8">
    <source>
        <dbReference type="ARBA" id="ARBA00022737"/>
    </source>
</evidence>
<dbReference type="InterPro" id="IPR029030">
    <property type="entry name" value="Caspase-like_dom_sf"/>
</dbReference>
<keyword evidence="8" id="KW-0677">Repeat</keyword>
<dbReference type="Pfam" id="PF00656">
    <property type="entry name" value="Peptidase_C14"/>
    <property type="match status" value="1"/>
</dbReference>
<dbReference type="GO" id="GO:0005737">
    <property type="term" value="C:cytoplasm"/>
    <property type="evidence" value="ECO:0007669"/>
    <property type="project" value="UniProtKB-SubCell"/>
</dbReference>
<feature type="domain" description="Caspase family p10" evidence="18">
    <location>
        <begin position="536"/>
        <end position="624"/>
    </location>
</feature>
<feature type="domain" description="DED" evidence="17">
    <location>
        <begin position="27"/>
        <end position="105"/>
    </location>
</feature>
<gene>
    <name evidence="20" type="ORF">ACJMK2_013172</name>
</gene>
<evidence type="ECO:0000256" key="13">
    <source>
        <dbReference type="ARBA" id="ARBA00051626"/>
    </source>
</evidence>
<evidence type="ECO:0000256" key="5">
    <source>
        <dbReference type="ARBA" id="ARBA00022553"/>
    </source>
</evidence>
<dbReference type="PROSITE" id="PS50207">
    <property type="entry name" value="CASPASE_P10"/>
    <property type="match status" value="1"/>
</dbReference>
<evidence type="ECO:0000256" key="10">
    <source>
        <dbReference type="ARBA" id="ARBA00022807"/>
    </source>
</evidence>
<comment type="catalytic activity">
    <reaction evidence="13">
        <text>Strict requirement for Asp at position P1 and has a preferred cleavage sequence of (Leu/Asp/Val)-Glu-Thr-Asp-|-(Gly/Ser/Ala).</text>
        <dbReference type="EC" id="3.4.22.61"/>
    </reaction>
</comment>
<evidence type="ECO:0000256" key="1">
    <source>
        <dbReference type="ARBA" id="ARBA00004123"/>
    </source>
</evidence>
<keyword evidence="10" id="KW-0788">Thiol protease</keyword>
<dbReference type="PROSITE" id="PS01121">
    <property type="entry name" value="CASPASE_HIS"/>
    <property type="match status" value="1"/>
</dbReference>
<dbReference type="GO" id="GO:0005886">
    <property type="term" value="C:plasma membrane"/>
    <property type="evidence" value="ECO:0007669"/>
    <property type="project" value="UniProtKB-ARBA"/>
</dbReference>
<dbReference type="PRINTS" id="PR00376">
    <property type="entry name" value="IL1BCENZYME"/>
</dbReference>